<evidence type="ECO:0000313" key="1">
    <source>
        <dbReference type="EMBL" id="KAI0044338.1"/>
    </source>
</evidence>
<reference evidence="1" key="1">
    <citation type="submission" date="2021-02" db="EMBL/GenBank/DDBJ databases">
        <authorList>
            <consortium name="DOE Joint Genome Institute"/>
            <person name="Ahrendt S."/>
            <person name="Looney B.P."/>
            <person name="Miyauchi S."/>
            <person name="Morin E."/>
            <person name="Drula E."/>
            <person name="Courty P.E."/>
            <person name="Chicoki N."/>
            <person name="Fauchery L."/>
            <person name="Kohler A."/>
            <person name="Kuo A."/>
            <person name="Labutti K."/>
            <person name="Pangilinan J."/>
            <person name="Lipzen A."/>
            <person name="Riley R."/>
            <person name="Andreopoulos W."/>
            <person name="He G."/>
            <person name="Johnson J."/>
            <person name="Barry K.W."/>
            <person name="Grigoriev I.V."/>
            <person name="Nagy L."/>
            <person name="Hibbett D."/>
            <person name="Henrissat B."/>
            <person name="Matheny P.B."/>
            <person name="Labbe J."/>
            <person name="Martin F."/>
        </authorList>
    </citation>
    <scope>NUCLEOTIDE SEQUENCE</scope>
    <source>
        <strain evidence="1">FP105234-sp</strain>
    </source>
</reference>
<gene>
    <name evidence="1" type="ORF">FA95DRAFT_1497226</name>
</gene>
<keyword evidence="2" id="KW-1185">Reference proteome</keyword>
<accession>A0ACB8RJN7</accession>
<dbReference type="Proteomes" id="UP000814033">
    <property type="component" value="Unassembled WGS sequence"/>
</dbReference>
<comment type="caution">
    <text evidence="1">The sequence shown here is derived from an EMBL/GenBank/DDBJ whole genome shotgun (WGS) entry which is preliminary data.</text>
</comment>
<reference evidence="1" key="2">
    <citation type="journal article" date="2022" name="New Phytol.">
        <title>Evolutionary transition to the ectomycorrhizal habit in the genomes of a hyperdiverse lineage of mushroom-forming fungi.</title>
        <authorList>
            <person name="Looney B."/>
            <person name="Miyauchi S."/>
            <person name="Morin E."/>
            <person name="Drula E."/>
            <person name="Courty P.E."/>
            <person name="Kohler A."/>
            <person name="Kuo A."/>
            <person name="LaButti K."/>
            <person name="Pangilinan J."/>
            <person name="Lipzen A."/>
            <person name="Riley R."/>
            <person name="Andreopoulos W."/>
            <person name="He G."/>
            <person name="Johnson J."/>
            <person name="Nolan M."/>
            <person name="Tritt A."/>
            <person name="Barry K.W."/>
            <person name="Grigoriev I.V."/>
            <person name="Nagy L.G."/>
            <person name="Hibbett D."/>
            <person name="Henrissat B."/>
            <person name="Matheny P.B."/>
            <person name="Labbe J."/>
            <person name="Martin F.M."/>
        </authorList>
    </citation>
    <scope>NUCLEOTIDE SEQUENCE</scope>
    <source>
        <strain evidence="1">FP105234-sp</strain>
    </source>
</reference>
<name>A0ACB8RJN7_9AGAM</name>
<dbReference type="EMBL" id="MU275986">
    <property type="protein sequence ID" value="KAI0044338.1"/>
    <property type="molecule type" value="Genomic_DNA"/>
</dbReference>
<organism evidence="1 2">
    <name type="scientific">Auriscalpium vulgare</name>
    <dbReference type="NCBI Taxonomy" id="40419"/>
    <lineage>
        <taxon>Eukaryota</taxon>
        <taxon>Fungi</taxon>
        <taxon>Dikarya</taxon>
        <taxon>Basidiomycota</taxon>
        <taxon>Agaricomycotina</taxon>
        <taxon>Agaricomycetes</taxon>
        <taxon>Russulales</taxon>
        <taxon>Auriscalpiaceae</taxon>
        <taxon>Auriscalpium</taxon>
    </lineage>
</organism>
<evidence type="ECO:0000313" key="2">
    <source>
        <dbReference type="Proteomes" id="UP000814033"/>
    </source>
</evidence>
<proteinExistence type="predicted"/>
<protein>
    <submittedName>
        <fullName evidence="1">Uncharacterized protein</fullName>
    </submittedName>
</protein>
<sequence>MPYIHPNRRWSRTPCHTPFLHPGVSSNASAAPKRNILDGLVVSGVVATLEIPDIVPDCASTDAAIRNVECIGSFDWVDSKIPTIIVPSCPPEWMGDTKLPFTLNPDVPTTVPNHKQYHLSGPSYALLPVIQAADAMTKAVDWPSVDFIVSRNFLTKLLRWIRGSSRKDGGGWYDFRLDLELVGGKTVLFTRWDAGVWDGYSHSRSYGLNFEKATTSPAKGCDNGKMGHHRIVKYDFLGMTFVVRSQVDACLPVPPGAENIDMGGLHTVGQPSISNVAAPLSNLKLSCGTMTSPSPSPSQASPLEESPDTLRVIHAGREVPQDAIIELTTRSAYWLSNTRWGEIYPALYLSQTPHFYIGLQKRGTFYDIQKRTLEDKEFAAHKKEVDMSLRKLGEALKTIQKLALAAAEHGRDKRLSLVCVSGELKVYELVSMESCLPEGTRRRFKA</sequence>